<feature type="transmembrane region" description="Helical" evidence="7">
    <location>
        <begin position="138"/>
        <end position="155"/>
    </location>
</feature>
<comment type="caution">
    <text evidence="8">The sequence shown here is derived from an EMBL/GenBank/DDBJ whole genome shotgun (WGS) entry which is preliminary data.</text>
</comment>
<feature type="transmembrane region" description="Helical" evidence="7">
    <location>
        <begin position="111"/>
        <end position="126"/>
    </location>
</feature>
<dbReference type="SUPFAM" id="SSF109755">
    <property type="entry name" value="PhoU-like"/>
    <property type="match status" value="1"/>
</dbReference>
<dbReference type="GO" id="GO:0005436">
    <property type="term" value="F:sodium:phosphate symporter activity"/>
    <property type="evidence" value="ECO:0007669"/>
    <property type="project" value="InterPro"/>
</dbReference>
<evidence type="ECO:0000256" key="4">
    <source>
        <dbReference type="ARBA" id="ARBA00022989"/>
    </source>
</evidence>
<evidence type="ECO:0000256" key="2">
    <source>
        <dbReference type="ARBA" id="ARBA00022475"/>
    </source>
</evidence>
<keyword evidence="2" id="KW-1003">Cell membrane</keyword>
<dbReference type="AlphaFoldDB" id="A0A369MR11"/>
<proteinExistence type="predicted"/>
<evidence type="ECO:0000256" key="3">
    <source>
        <dbReference type="ARBA" id="ARBA00022692"/>
    </source>
</evidence>
<evidence type="ECO:0000256" key="7">
    <source>
        <dbReference type="SAM" id="Phobius"/>
    </source>
</evidence>
<evidence type="ECO:0000256" key="1">
    <source>
        <dbReference type="ARBA" id="ARBA00004651"/>
    </source>
</evidence>
<dbReference type="PANTHER" id="PTHR10010:SF46">
    <property type="entry name" value="SODIUM-DEPENDENT PHOSPHATE TRANSPORT PROTEIN 2B"/>
    <property type="match status" value="1"/>
</dbReference>
<reference evidence="8 9" key="1">
    <citation type="journal article" date="2018" name="Elife">
        <title>Discovery and characterization of a prevalent human gut bacterial enzyme sufficient for the inactivation of a family of plant toxins.</title>
        <authorList>
            <person name="Koppel N."/>
            <person name="Bisanz J.E."/>
            <person name="Pandelia M.E."/>
            <person name="Turnbaugh P.J."/>
            <person name="Balskus E.P."/>
        </authorList>
    </citation>
    <scope>NUCLEOTIDE SEQUENCE [LARGE SCALE GENOMIC DNA]</scope>
    <source>
        <strain evidence="8 9">MR1 #12</strain>
    </source>
</reference>
<feature type="transmembrane region" description="Helical" evidence="7">
    <location>
        <begin position="86"/>
        <end position="105"/>
    </location>
</feature>
<feature type="region of interest" description="Disordered" evidence="6">
    <location>
        <begin position="556"/>
        <end position="587"/>
    </location>
</feature>
<sequence length="587" mass="62064">MNAPMETVFGLLGGLAVFLFGMNMMSEGLQKAAGAKMKSILSMLTSNPVLGVLAGAVATAVLQSSSATTVMAIGFVSARLMTLRQAIAVIFGANIGTTMTAQLMAFKLSDYIWLIVFVGFIVWFAAKDERVKNIGQTVFAFGLLFVGIDTMGAVMKPLAQSEVFLAMIDQVKDIPALGVAAGTVMTLVVQSSSATIAVLQSFASQPGPDGVTSVLGLQGSIPILLGDNIGTTITALLACIGQSRDAKRTAVAHSVFNVTGAFVFIWFVPLIAQFVQLLTPGPELDVIARQIANAHTTFNIVCTLLWLPFIGAMVKIVTFLVPGKAGEAAPGALVVLDDKILGQPVFAIRMFGEELQKYCDKVRAMLAALPEAIANRDAAALKALQADCAQVEAAEGELANYAVELLSAGATSERQAAEISDLMFIVDAAGRIGSRCGEAAALYGERLSSKKPFSDEAREELAESAAMVADMYDAVLRFLSDGGTASEQVLDERRRQIVKRQSRARKAHFRRVGSRQCAPENKAVYNQLLLCLERAGNECSNLVEHGAELSMWGDALGADRPGSHDGGAPPVAKRSEAPVDELAEALA</sequence>
<organism evidence="8 9">
    <name type="scientific">Eggerthella lenta</name>
    <name type="common">Eubacterium lentum</name>
    <dbReference type="NCBI Taxonomy" id="84112"/>
    <lineage>
        <taxon>Bacteria</taxon>
        <taxon>Bacillati</taxon>
        <taxon>Actinomycetota</taxon>
        <taxon>Coriobacteriia</taxon>
        <taxon>Eggerthellales</taxon>
        <taxon>Eggerthellaceae</taxon>
        <taxon>Eggerthella</taxon>
    </lineage>
</organism>
<evidence type="ECO:0000256" key="5">
    <source>
        <dbReference type="ARBA" id="ARBA00023136"/>
    </source>
</evidence>
<keyword evidence="4 7" id="KW-1133">Transmembrane helix</keyword>
<keyword evidence="3 7" id="KW-0812">Transmembrane</keyword>
<feature type="transmembrane region" description="Helical" evidence="7">
    <location>
        <begin position="298"/>
        <end position="321"/>
    </location>
</feature>
<keyword evidence="5 7" id="KW-0472">Membrane</keyword>
<dbReference type="Gene3D" id="1.20.58.220">
    <property type="entry name" value="Phosphate transport system protein phou homolog 2, domain 2"/>
    <property type="match status" value="1"/>
</dbReference>
<dbReference type="EMBL" id="PPTX01000017">
    <property type="protein sequence ID" value="RDB77679.1"/>
    <property type="molecule type" value="Genomic_DNA"/>
</dbReference>
<dbReference type="Proteomes" id="UP000253752">
    <property type="component" value="Unassembled WGS sequence"/>
</dbReference>
<dbReference type="GO" id="GO:0044341">
    <property type="term" value="P:sodium-dependent phosphate transport"/>
    <property type="evidence" value="ECO:0007669"/>
    <property type="project" value="InterPro"/>
</dbReference>
<evidence type="ECO:0000313" key="9">
    <source>
        <dbReference type="Proteomes" id="UP000253752"/>
    </source>
</evidence>
<gene>
    <name evidence="8" type="ORF">C1872_10885</name>
</gene>
<dbReference type="GO" id="GO:0005886">
    <property type="term" value="C:plasma membrane"/>
    <property type="evidence" value="ECO:0007669"/>
    <property type="project" value="UniProtKB-SubCell"/>
</dbReference>
<evidence type="ECO:0000313" key="8">
    <source>
        <dbReference type="EMBL" id="RDB77679.1"/>
    </source>
</evidence>
<dbReference type="PANTHER" id="PTHR10010">
    <property type="entry name" value="SOLUTE CARRIER FAMILY 34 SODIUM PHOSPHATE , MEMBER 2-RELATED"/>
    <property type="match status" value="1"/>
</dbReference>
<name>A0A369MR11_EGGLN</name>
<dbReference type="InterPro" id="IPR003841">
    <property type="entry name" value="Na/Pi_transpt"/>
</dbReference>
<feature type="transmembrane region" description="Helical" evidence="7">
    <location>
        <begin position="48"/>
        <end position="74"/>
    </location>
</feature>
<dbReference type="RefSeq" id="WP_009304911.1">
    <property type="nucleotide sequence ID" value="NZ_CP089334.1"/>
</dbReference>
<accession>A0A369MR11</accession>
<dbReference type="InterPro" id="IPR004633">
    <property type="entry name" value="NaPi_cotrn-rel/YqeW-like"/>
</dbReference>
<feature type="compositionally biased region" description="Acidic residues" evidence="6">
    <location>
        <begin position="578"/>
        <end position="587"/>
    </location>
</feature>
<dbReference type="Pfam" id="PF02690">
    <property type="entry name" value="Na_Pi_cotrans"/>
    <property type="match status" value="2"/>
</dbReference>
<dbReference type="NCBIfam" id="TIGR00704">
    <property type="entry name" value="NaPi_cotrn_rel"/>
    <property type="match status" value="1"/>
</dbReference>
<feature type="transmembrane region" description="Helical" evidence="7">
    <location>
        <begin position="254"/>
        <end position="278"/>
    </location>
</feature>
<dbReference type="InterPro" id="IPR038078">
    <property type="entry name" value="PhoU-like_sf"/>
</dbReference>
<evidence type="ECO:0000256" key="6">
    <source>
        <dbReference type="SAM" id="MobiDB-lite"/>
    </source>
</evidence>
<dbReference type="NCBIfam" id="NF037997">
    <property type="entry name" value="Na_Pi_symport"/>
    <property type="match status" value="1"/>
</dbReference>
<protein>
    <submittedName>
        <fullName evidence="8">Na/Pi cotransporter family protein</fullName>
    </submittedName>
</protein>
<comment type="subcellular location">
    <subcellularLocation>
        <location evidence="1">Cell membrane</location>
        <topology evidence="1">Multi-pass membrane protein</topology>
    </subcellularLocation>
</comment>